<feature type="region of interest" description="Disordered" evidence="1">
    <location>
        <begin position="336"/>
        <end position="377"/>
    </location>
</feature>
<accession>C3Z183</accession>
<evidence type="ECO:0000313" key="2">
    <source>
        <dbReference type="EMBL" id="EEN53782.1"/>
    </source>
</evidence>
<feature type="region of interest" description="Disordered" evidence="1">
    <location>
        <begin position="418"/>
        <end position="458"/>
    </location>
</feature>
<feature type="compositionally biased region" description="Acidic residues" evidence="1">
    <location>
        <begin position="1"/>
        <end position="15"/>
    </location>
</feature>
<feature type="region of interest" description="Disordered" evidence="1">
    <location>
        <begin position="290"/>
        <end position="318"/>
    </location>
</feature>
<gene>
    <name evidence="2" type="ORF">BRAFLDRAFT_77327</name>
</gene>
<organism>
    <name type="scientific">Branchiostoma floridae</name>
    <name type="common">Florida lancelet</name>
    <name type="synonym">Amphioxus</name>
    <dbReference type="NCBI Taxonomy" id="7739"/>
    <lineage>
        <taxon>Eukaryota</taxon>
        <taxon>Metazoa</taxon>
        <taxon>Chordata</taxon>
        <taxon>Cephalochordata</taxon>
        <taxon>Leptocardii</taxon>
        <taxon>Amphioxiformes</taxon>
        <taxon>Branchiostomatidae</taxon>
        <taxon>Branchiostoma</taxon>
    </lineage>
</organism>
<feature type="compositionally biased region" description="Low complexity" evidence="1">
    <location>
        <begin position="32"/>
        <end position="55"/>
    </location>
</feature>
<feature type="compositionally biased region" description="Polar residues" evidence="1">
    <location>
        <begin position="336"/>
        <end position="349"/>
    </location>
</feature>
<protein>
    <submittedName>
        <fullName evidence="2">Uncharacterized protein</fullName>
    </submittedName>
</protein>
<name>C3Z183_BRAFL</name>
<dbReference type="SUPFAM" id="SSF54001">
    <property type="entry name" value="Cysteine proteinases"/>
    <property type="match status" value="1"/>
</dbReference>
<feature type="region of interest" description="Disordered" evidence="1">
    <location>
        <begin position="1"/>
        <end position="58"/>
    </location>
</feature>
<dbReference type="InParanoid" id="C3Z183"/>
<reference evidence="2" key="1">
    <citation type="journal article" date="2008" name="Nature">
        <title>The amphioxus genome and the evolution of the chordate karyotype.</title>
        <authorList>
            <consortium name="US DOE Joint Genome Institute (JGI-PGF)"/>
            <person name="Putnam N.H."/>
            <person name="Butts T."/>
            <person name="Ferrier D.E.K."/>
            <person name="Furlong R.F."/>
            <person name="Hellsten U."/>
            <person name="Kawashima T."/>
            <person name="Robinson-Rechavi M."/>
            <person name="Shoguchi E."/>
            <person name="Terry A."/>
            <person name="Yu J.-K."/>
            <person name="Benito-Gutierrez E.L."/>
            <person name="Dubchak I."/>
            <person name="Garcia-Fernandez J."/>
            <person name="Gibson-Brown J.J."/>
            <person name="Grigoriev I.V."/>
            <person name="Horton A.C."/>
            <person name="de Jong P.J."/>
            <person name="Jurka J."/>
            <person name="Kapitonov V.V."/>
            <person name="Kohara Y."/>
            <person name="Kuroki Y."/>
            <person name="Lindquist E."/>
            <person name="Lucas S."/>
            <person name="Osoegawa K."/>
            <person name="Pennacchio L.A."/>
            <person name="Salamov A.A."/>
            <person name="Satou Y."/>
            <person name="Sauka-Spengler T."/>
            <person name="Schmutz J."/>
            <person name="Shin-I T."/>
            <person name="Toyoda A."/>
            <person name="Bronner-Fraser M."/>
            <person name="Fujiyama A."/>
            <person name="Holland L.Z."/>
            <person name="Holland P.W.H."/>
            <person name="Satoh N."/>
            <person name="Rokhsar D.S."/>
        </authorList>
    </citation>
    <scope>NUCLEOTIDE SEQUENCE [LARGE SCALE GENOMIC DNA]</scope>
    <source>
        <strain evidence="2">S238N-H82</strain>
        <tissue evidence="2">Testes</tissue>
    </source>
</reference>
<dbReference type="InterPro" id="IPR038765">
    <property type="entry name" value="Papain-like_cys_pep_sf"/>
</dbReference>
<proteinExistence type="predicted"/>
<evidence type="ECO:0000256" key="1">
    <source>
        <dbReference type="SAM" id="MobiDB-lite"/>
    </source>
</evidence>
<dbReference type="EMBL" id="GG666571">
    <property type="protein sequence ID" value="EEN53782.1"/>
    <property type="molecule type" value="Genomic_DNA"/>
</dbReference>
<dbReference type="AlphaFoldDB" id="C3Z183"/>
<sequence>MTDMAEDPGSDDDIDFSTGISTSREDDFSAGSSTSRLDDSYSSPAPSSSRAPSSSQLEDDVRMLTEIFPGAQDSLGHNAVMDIRASPESITTLAKGSCSTTMAAYCKLDKDSCRRPHTEWNKFHDGYKSKKEFDRTADAIKVPLQGNGSDCGAHTIYNMAWVVDMIAFFEQMPELRMGNQSGECATRTWVNNSLYKGFTIDATLAVLEKQQMHENHTTWRRPWYYIQQKSCTQQERLPMAHSDRMYNYIGTSLAVGSSDLPLRTVAQNLEPQQIFDRVGAVTGEPPETLLRMAGRDPGRPNPPRPFRHPGGEWFSRRPGGERLKAAKDAAQASVQLLSDNPTATTNTQVKRPPSAGGSSDNLPGPASPGRRRRGSRWRAYTRTALTGMIWRNLGERTKKKTRLKCAYSELHQPLCKDTKNNRSKLQEEREAENERDAALQQHVDEAEEAAREQERADREQFNAEMAYLAHL</sequence>